<evidence type="ECO:0000313" key="1">
    <source>
        <dbReference type="EMBL" id="MDH2334249.1"/>
    </source>
</evidence>
<evidence type="ECO:0000313" key="2">
    <source>
        <dbReference type="Proteomes" id="UP001229409"/>
    </source>
</evidence>
<accession>A0AAP4EDT7</accession>
<gene>
    <name evidence="1" type="ORF">QDS18_25585</name>
</gene>
<proteinExistence type="predicted"/>
<organism evidence="1 2">
    <name type="scientific">Paenibacillus polymyxa</name>
    <name type="common">Bacillus polymyxa</name>
    <dbReference type="NCBI Taxonomy" id="1406"/>
    <lineage>
        <taxon>Bacteria</taxon>
        <taxon>Bacillati</taxon>
        <taxon>Bacillota</taxon>
        <taxon>Bacilli</taxon>
        <taxon>Bacillales</taxon>
        <taxon>Paenibacillaceae</taxon>
        <taxon>Paenibacillus</taxon>
    </lineage>
</organism>
<dbReference type="AlphaFoldDB" id="A0AAP4EDT7"/>
<dbReference type="GO" id="GO:0003677">
    <property type="term" value="F:DNA binding"/>
    <property type="evidence" value="ECO:0007669"/>
    <property type="project" value="InterPro"/>
</dbReference>
<comment type="caution">
    <text evidence="1">The sequence shown here is derived from an EMBL/GenBank/DDBJ whole genome shotgun (WGS) entry which is preliminary data.</text>
</comment>
<dbReference type="SUPFAM" id="SSF47413">
    <property type="entry name" value="lambda repressor-like DNA-binding domains"/>
    <property type="match status" value="1"/>
</dbReference>
<sequence>MYRNLRSEMKKKGVTISDISRDLKMRRGTVSDKVHGRFRFYYDEAQMIKNKFFPECEIEYLFSTEIDFKNKVVKEEVEWYPQISK</sequence>
<reference evidence="1" key="1">
    <citation type="submission" date="2023-04" db="EMBL/GenBank/DDBJ databases">
        <title>Uncovering the Secrets of Slow-Growing Bacteria in Tropical Savanna Soil through Cultivation and Genomic Analysis.</title>
        <authorList>
            <person name="Goncalves O.S."/>
            <person name="Santana M.F."/>
        </authorList>
    </citation>
    <scope>NUCLEOTIDE SEQUENCE</scope>
    <source>
        <strain evidence="1">ANTI</strain>
    </source>
</reference>
<name>A0AAP4EDT7_PAEPO</name>
<dbReference type="InterPro" id="IPR010982">
    <property type="entry name" value="Lambda_DNA-bd_dom_sf"/>
</dbReference>
<dbReference type="Proteomes" id="UP001229409">
    <property type="component" value="Unassembled WGS sequence"/>
</dbReference>
<dbReference type="EMBL" id="JARVWT010000016">
    <property type="protein sequence ID" value="MDH2334249.1"/>
    <property type="molecule type" value="Genomic_DNA"/>
</dbReference>
<dbReference type="RefSeq" id="WP_279836231.1">
    <property type="nucleotide sequence ID" value="NZ_JARVWT010000016.1"/>
</dbReference>
<protein>
    <submittedName>
        <fullName evidence="1">XRE family transcriptional regulator</fullName>
    </submittedName>
</protein>